<evidence type="ECO:0000313" key="5">
    <source>
        <dbReference type="EMBL" id="MBB5328929.1"/>
    </source>
</evidence>
<dbReference type="EMBL" id="JACHEB010000005">
    <property type="protein sequence ID" value="MBB5328929.1"/>
    <property type="molecule type" value="Genomic_DNA"/>
</dbReference>
<dbReference type="InterPro" id="IPR036388">
    <property type="entry name" value="WH-like_DNA-bd_sf"/>
</dbReference>
<dbReference type="InterPro" id="IPR001845">
    <property type="entry name" value="HTH_ArsR_DNA-bd_dom"/>
</dbReference>
<keyword evidence="2 5" id="KW-0238">DNA-binding</keyword>
<dbReference type="Pfam" id="PF12840">
    <property type="entry name" value="HTH_20"/>
    <property type="match status" value="1"/>
</dbReference>
<organism evidence="5 6">
    <name type="scientific">Tunturiibacter gelidiferens</name>
    <dbReference type="NCBI Taxonomy" id="3069689"/>
    <lineage>
        <taxon>Bacteria</taxon>
        <taxon>Pseudomonadati</taxon>
        <taxon>Acidobacteriota</taxon>
        <taxon>Terriglobia</taxon>
        <taxon>Terriglobales</taxon>
        <taxon>Acidobacteriaceae</taxon>
        <taxon>Tunturiibacter</taxon>
    </lineage>
</organism>
<keyword evidence="1" id="KW-0805">Transcription regulation</keyword>
<keyword evidence="3" id="KW-0804">Transcription</keyword>
<sequence length="101" mass="11606">MNTYQERQFDALGDVTRRALVERLRRGPLPVGELAQGLPVSRPAVSQHLRILKEAKLVRDEASGTRRYYSLDPNGFAMLRKYLDNFWGEALEAFQAKVEEK</sequence>
<dbReference type="Proteomes" id="UP000535182">
    <property type="component" value="Unassembled WGS sequence"/>
</dbReference>
<dbReference type="CDD" id="cd00090">
    <property type="entry name" value="HTH_ARSR"/>
    <property type="match status" value="1"/>
</dbReference>
<dbReference type="AlphaFoldDB" id="A0A9X0U423"/>
<keyword evidence="6" id="KW-1185">Reference proteome</keyword>
<dbReference type="GO" id="GO:0003700">
    <property type="term" value="F:DNA-binding transcription factor activity"/>
    <property type="evidence" value="ECO:0007669"/>
    <property type="project" value="InterPro"/>
</dbReference>
<gene>
    <name evidence="5" type="ORF">HDF14_002545</name>
</gene>
<dbReference type="GO" id="GO:0003677">
    <property type="term" value="F:DNA binding"/>
    <property type="evidence" value="ECO:0007669"/>
    <property type="project" value="UniProtKB-KW"/>
</dbReference>
<evidence type="ECO:0000256" key="1">
    <source>
        <dbReference type="ARBA" id="ARBA00023015"/>
    </source>
</evidence>
<dbReference type="InterPro" id="IPR051081">
    <property type="entry name" value="HTH_MetalResp_TranReg"/>
</dbReference>
<name>A0A9X0U423_9BACT</name>
<evidence type="ECO:0000256" key="3">
    <source>
        <dbReference type="ARBA" id="ARBA00023163"/>
    </source>
</evidence>
<dbReference type="Gene3D" id="1.10.10.10">
    <property type="entry name" value="Winged helix-like DNA-binding domain superfamily/Winged helix DNA-binding domain"/>
    <property type="match status" value="1"/>
</dbReference>
<dbReference type="NCBIfam" id="NF033788">
    <property type="entry name" value="HTH_metalloreg"/>
    <property type="match status" value="1"/>
</dbReference>
<dbReference type="InterPro" id="IPR036390">
    <property type="entry name" value="WH_DNA-bd_sf"/>
</dbReference>
<reference evidence="5 6" key="1">
    <citation type="submission" date="2020-08" db="EMBL/GenBank/DDBJ databases">
        <title>Genomic Encyclopedia of Type Strains, Phase IV (KMG-V): Genome sequencing to study the core and pangenomes of soil and plant-associated prokaryotes.</title>
        <authorList>
            <person name="Whitman W."/>
        </authorList>
    </citation>
    <scope>NUCLEOTIDE SEQUENCE [LARGE SCALE GENOMIC DNA]</scope>
    <source>
        <strain evidence="5 6">X5P2</strain>
    </source>
</reference>
<dbReference type="RefSeq" id="WP_183976933.1">
    <property type="nucleotide sequence ID" value="NZ_JACHEB010000005.1"/>
</dbReference>
<feature type="domain" description="HTH arsR-type" evidence="4">
    <location>
        <begin position="1"/>
        <end position="91"/>
    </location>
</feature>
<evidence type="ECO:0000313" key="6">
    <source>
        <dbReference type="Proteomes" id="UP000535182"/>
    </source>
</evidence>
<dbReference type="PANTHER" id="PTHR33154">
    <property type="entry name" value="TRANSCRIPTIONAL REGULATOR, ARSR FAMILY"/>
    <property type="match status" value="1"/>
</dbReference>
<dbReference type="PRINTS" id="PR00778">
    <property type="entry name" value="HTHARSR"/>
</dbReference>
<evidence type="ECO:0000256" key="2">
    <source>
        <dbReference type="ARBA" id="ARBA00023125"/>
    </source>
</evidence>
<dbReference type="PROSITE" id="PS50987">
    <property type="entry name" value="HTH_ARSR_2"/>
    <property type="match status" value="1"/>
</dbReference>
<accession>A0A9X0U423</accession>
<dbReference type="InterPro" id="IPR011991">
    <property type="entry name" value="ArsR-like_HTH"/>
</dbReference>
<comment type="caution">
    <text evidence="5">The sequence shown here is derived from an EMBL/GenBank/DDBJ whole genome shotgun (WGS) entry which is preliminary data.</text>
</comment>
<evidence type="ECO:0000259" key="4">
    <source>
        <dbReference type="PROSITE" id="PS50987"/>
    </source>
</evidence>
<proteinExistence type="predicted"/>
<dbReference type="PANTHER" id="PTHR33154:SF33">
    <property type="entry name" value="TRANSCRIPTIONAL REPRESSOR SDPR"/>
    <property type="match status" value="1"/>
</dbReference>
<dbReference type="SUPFAM" id="SSF46785">
    <property type="entry name" value="Winged helix' DNA-binding domain"/>
    <property type="match status" value="1"/>
</dbReference>
<dbReference type="SMART" id="SM00418">
    <property type="entry name" value="HTH_ARSR"/>
    <property type="match status" value="1"/>
</dbReference>
<protein>
    <submittedName>
        <fullName evidence="5">DNA-binding transcriptional ArsR family regulator</fullName>
    </submittedName>
</protein>